<dbReference type="GO" id="GO:0006412">
    <property type="term" value="P:translation"/>
    <property type="evidence" value="ECO:0007669"/>
    <property type="project" value="InterPro"/>
</dbReference>
<dbReference type="PANTHER" id="PTHR21109">
    <property type="entry name" value="MITOCHONDRIAL 28S RIBOSOMAL PROTEIN S21"/>
    <property type="match status" value="1"/>
</dbReference>
<keyword evidence="2 4" id="KW-0689">Ribosomal protein</keyword>
<dbReference type="AlphaFoldDB" id="A0A5A9NPL6"/>
<dbReference type="Proteomes" id="UP000324632">
    <property type="component" value="Chromosome 16"/>
</dbReference>
<dbReference type="InterPro" id="IPR038380">
    <property type="entry name" value="Ribosomal_bS21_sf"/>
</dbReference>
<dbReference type="EMBL" id="SOYY01000016">
    <property type="protein sequence ID" value="KAA0710137.1"/>
    <property type="molecule type" value="Genomic_DNA"/>
</dbReference>
<accession>A0A5A9NPL6</accession>
<evidence type="ECO:0000313" key="4">
    <source>
        <dbReference type="EMBL" id="KAA0710137.1"/>
    </source>
</evidence>
<dbReference type="GO" id="GO:1990904">
    <property type="term" value="C:ribonucleoprotein complex"/>
    <property type="evidence" value="ECO:0007669"/>
    <property type="project" value="UniProtKB-KW"/>
</dbReference>
<dbReference type="GO" id="GO:0005840">
    <property type="term" value="C:ribosome"/>
    <property type="evidence" value="ECO:0007669"/>
    <property type="project" value="UniProtKB-KW"/>
</dbReference>
<dbReference type="NCBIfam" id="TIGR00030">
    <property type="entry name" value="S21p"/>
    <property type="match status" value="1"/>
</dbReference>
<gene>
    <name evidence="4" type="ORF">E1301_Tti016674</name>
</gene>
<comment type="similarity">
    <text evidence="1">Belongs to the bacterial ribosomal protein bS21 family.</text>
</comment>
<evidence type="ECO:0000313" key="5">
    <source>
        <dbReference type="Proteomes" id="UP000324632"/>
    </source>
</evidence>
<dbReference type="PANTHER" id="PTHR21109:SF0">
    <property type="entry name" value="SMALL RIBOSOMAL SUBUNIT PROTEIN BS21M"/>
    <property type="match status" value="1"/>
</dbReference>
<reference evidence="4 5" key="1">
    <citation type="journal article" date="2019" name="Mol. Ecol. Resour.">
        <title>Chromosome-level genome assembly of Triplophysa tibetana, a fish adapted to the harsh high-altitude environment of the Tibetan Plateau.</title>
        <authorList>
            <person name="Yang X."/>
            <person name="Liu H."/>
            <person name="Ma Z."/>
            <person name="Zou Y."/>
            <person name="Zou M."/>
            <person name="Mao Y."/>
            <person name="Li X."/>
            <person name="Wang H."/>
            <person name="Chen T."/>
            <person name="Wang W."/>
            <person name="Yang R."/>
        </authorList>
    </citation>
    <scope>NUCLEOTIDE SEQUENCE [LARGE SCALE GENOMIC DNA]</scope>
    <source>
        <strain evidence="4">TTIB1903HZAU</strain>
        <tissue evidence="4">Muscle</tissue>
    </source>
</reference>
<dbReference type="Pfam" id="PF01165">
    <property type="entry name" value="Ribosomal_S21"/>
    <property type="match status" value="1"/>
</dbReference>
<dbReference type="OrthoDB" id="2501249at2759"/>
<evidence type="ECO:0000256" key="2">
    <source>
        <dbReference type="ARBA" id="ARBA00022980"/>
    </source>
</evidence>
<organism evidence="4 5">
    <name type="scientific">Triplophysa tibetana</name>
    <dbReference type="NCBI Taxonomy" id="1572043"/>
    <lineage>
        <taxon>Eukaryota</taxon>
        <taxon>Metazoa</taxon>
        <taxon>Chordata</taxon>
        <taxon>Craniata</taxon>
        <taxon>Vertebrata</taxon>
        <taxon>Euteleostomi</taxon>
        <taxon>Actinopterygii</taxon>
        <taxon>Neopterygii</taxon>
        <taxon>Teleostei</taxon>
        <taxon>Ostariophysi</taxon>
        <taxon>Cypriniformes</taxon>
        <taxon>Nemacheilidae</taxon>
        <taxon>Triplophysa</taxon>
    </lineage>
</organism>
<evidence type="ECO:0000256" key="1">
    <source>
        <dbReference type="ARBA" id="ARBA00006640"/>
    </source>
</evidence>
<protein>
    <submittedName>
        <fullName evidence="4">28S ribosomal protein S21, mitochondrial</fullName>
    </submittedName>
</protein>
<name>A0A5A9NPL6_9TELE</name>
<comment type="caution">
    <text evidence="4">The sequence shown here is derived from an EMBL/GenBank/DDBJ whole genome shotgun (WGS) entry which is preliminary data.</text>
</comment>
<dbReference type="Gene3D" id="1.20.5.1150">
    <property type="entry name" value="Ribosomal protein S8"/>
    <property type="match status" value="1"/>
</dbReference>
<dbReference type="GO" id="GO:0003735">
    <property type="term" value="F:structural constituent of ribosome"/>
    <property type="evidence" value="ECO:0007669"/>
    <property type="project" value="InterPro"/>
</dbReference>
<proteinExistence type="inferred from homology"/>
<keyword evidence="5" id="KW-1185">Reference proteome</keyword>
<evidence type="ECO:0000256" key="3">
    <source>
        <dbReference type="ARBA" id="ARBA00023274"/>
    </source>
</evidence>
<sequence>MANHLRFVARTVMVQNGNVDAAYGALSRMLSSDGIIESVKRRRYFEKPCRKRQRENYENCKRIYHAEMARKISFVSRTQRQDPWLGC</sequence>
<dbReference type="InterPro" id="IPR001911">
    <property type="entry name" value="Ribosomal_bS21"/>
</dbReference>
<keyword evidence="3" id="KW-0687">Ribonucleoprotein</keyword>